<sequence length="76" mass="8257">QALALSLKENGKRRSRIASGSTPLAFSVSTYYTNTDKWRFGSSVGEPENWFCCTICNIAGFNSKFLASMVGGAILE</sequence>
<proteinExistence type="predicted"/>
<evidence type="ECO:0000313" key="1">
    <source>
        <dbReference type="EMBL" id="MCI73473.1"/>
    </source>
</evidence>
<feature type="non-terminal residue" evidence="1">
    <location>
        <position position="1"/>
    </location>
</feature>
<reference evidence="1 2" key="1">
    <citation type="journal article" date="2018" name="Front. Plant Sci.">
        <title>Red Clover (Trifolium pratense) and Zigzag Clover (T. medium) - A Picture of Genomic Similarities and Differences.</title>
        <authorList>
            <person name="Dluhosova J."/>
            <person name="Istvanek J."/>
            <person name="Nedelnik J."/>
            <person name="Repkova J."/>
        </authorList>
    </citation>
    <scope>NUCLEOTIDE SEQUENCE [LARGE SCALE GENOMIC DNA]</scope>
    <source>
        <strain evidence="2">cv. 10/8</strain>
        <tissue evidence="1">Leaf</tissue>
    </source>
</reference>
<dbReference type="AlphaFoldDB" id="A0A392UIM0"/>
<dbReference type="Proteomes" id="UP000265520">
    <property type="component" value="Unassembled WGS sequence"/>
</dbReference>
<evidence type="ECO:0000313" key="2">
    <source>
        <dbReference type="Proteomes" id="UP000265520"/>
    </source>
</evidence>
<accession>A0A392UIM0</accession>
<organism evidence="1 2">
    <name type="scientific">Trifolium medium</name>
    <dbReference type="NCBI Taxonomy" id="97028"/>
    <lineage>
        <taxon>Eukaryota</taxon>
        <taxon>Viridiplantae</taxon>
        <taxon>Streptophyta</taxon>
        <taxon>Embryophyta</taxon>
        <taxon>Tracheophyta</taxon>
        <taxon>Spermatophyta</taxon>
        <taxon>Magnoliopsida</taxon>
        <taxon>eudicotyledons</taxon>
        <taxon>Gunneridae</taxon>
        <taxon>Pentapetalae</taxon>
        <taxon>rosids</taxon>
        <taxon>fabids</taxon>
        <taxon>Fabales</taxon>
        <taxon>Fabaceae</taxon>
        <taxon>Papilionoideae</taxon>
        <taxon>50 kb inversion clade</taxon>
        <taxon>NPAAA clade</taxon>
        <taxon>Hologalegina</taxon>
        <taxon>IRL clade</taxon>
        <taxon>Trifolieae</taxon>
        <taxon>Trifolium</taxon>
    </lineage>
</organism>
<name>A0A392UIM0_9FABA</name>
<keyword evidence="2" id="KW-1185">Reference proteome</keyword>
<protein>
    <submittedName>
        <fullName evidence="1">Uncharacterized protein</fullName>
    </submittedName>
</protein>
<comment type="caution">
    <text evidence="1">The sequence shown here is derived from an EMBL/GenBank/DDBJ whole genome shotgun (WGS) entry which is preliminary data.</text>
</comment>
<dbReference type="EMBL" id="LXQA010839035">
    <property type="protein sequence ID" value="MCI73473.1"/>
    <property type="molecule type" value="Genomic_DNA"/>
</dbReference>